<dbReference type="InterPro" id="IPR001312">
    <property type="entry name" value="Hexokinase"/>
</dbReference>
<keyword evidence="8 12" id="KW-0324">Glycolysis</keyword>
<evidence type="ECO:0000256" key="2">
    <source>
        <dbReference type="ARBA" id="ARBA00005028"/>
    </source>
</evidence>
<reference evidence="16 17" key="1">
    <citation type="submission" date="2022-12" db="EMBL/GenBank/DDBJ databases">
        <title>Chromosome-level genome of Tegillarca granosa.</title>
        <authorList>
            <person name="Kim J."/>
        </authorList>
    </citation>
    <scope>NUCLEOTIDE SEQUENCE [LARGE SCALE GENOMIC DNA]</scope>
    <source>
        <strain evidence="16">Teg-2019</strain>
        <tissue evidence="16">Adductor muscle</tissue>
    </source>
</reference>
<feature type="compositionally biased region" description="Basic and acidic residues" evidence="13">
    <location>
        <begin position="167"/>
        <end position="179"/>
    </location>
</feature>
<feature type="region of interest" description="Disordered" evidence="13">
    <location>
        <begin position="154"/>
        <end position="179"/>
    </location>
</feature>
<accession>A0ABQ9FK27</accession>
<comment type="caution">
    <text evidence="16">The sequence shown here is derived from an EMBL/GenBank/DDBJ whole genome shotgun (WGS) entry which is preliminary data.</text>
</comment>
<comment type="catalytic activity">
    <reaction evidence="9">
        <text>a D-hexose + ATP = a D-hexose 6-phosphate + ADP + H(+)</text>
        <dbReference type="Rhea" id="RHEA:22740"/>
        <dbReference type="ChEBI" id="CHEBI:4194"/>
        <dbReference type="ChEBI" id="CHEBI:15378"/>
        <dbReference type="ChEBI" id="CHEBI:30616"/>
        <dbReference type="ChEBI" id="CHEBI:229467"/>
        <dbReference type="ChEBI" id="CHEBI:456216"/>
        <dbReference type="EC" id="2.7.1.1"/>
    </reaction>
    <physiologicalReaction direction="left-to-right" evidence="9">
        <dbReference type="Rhea" id="RHEA:22741"/>
    </physiologicalReaction>
</comment>
<feature type="domain" description="Hexokinase N-terminal" evidence="14">
    <location>
        <begin position="190"/>
        <end position="383"/>
    </location>
</feature>
<gene>
    <name evidence="16" type="ORF">KUTeg_005534</name>
</gene>
<dbReference type="PROSITE" id="PS51748">
    <property type="entry name" value="HEXOKINASE_2"/>
    <property type="match status" value="1"/>
</dbReference>
<evidence type="ECO:0000313" key="16">
    <source>
        <dbReference type="EMBL" id="KAJ8317630.1"/>
    </source>
</evidence>
<dbReference type="CDD" id="cd24019">
    <property type="entry name" value="ASKHA_NBD_HK_meta"/>
    <property type="match status" value="1"/>
</dbReference>
<dbReference type="PANTHER" id="PTHR19443">
    <property type="entry name" value="HEXOKINASE"/>
    <property type="match status" value="1"/>
</dbReference>
<dbReference type="InterPro" id="IPR022673">
    <property type="entry name" value="Hexokinase_C"/>
</dbReference>
<proteinExistence type="inferred from homology"/>
<evidence type="ECO:0000256" key="10">
    <source>
        <dbReference type="ARBA" id="ARBA00047905"/>
    </source>
</evidence>
<comment type="pathway">
    <text evidence="1">Carbohydrate degradation; glycolysis; D-glyceraldehyde 3-phosphate and glycerone phosphate from D-glucose: step 1/4.</text>
</comment>
<dbReference type="EC" id="2.7.1.-" evidence="12"/>
<evidence type="ECO:0000313" key="17">
    <source>
        <dbReference type="Proteomes" id="UP001217089"/>
    </source>
</evidence>
<evidence type="ECO:0000256" key="7">
    <source>
        <dbReference type="ARBA" id="ARBA00022840"/>
    </source>
</evidence>
<dbReference type="InterPro" id="IPR019807">
    <property type="entry name" value="Hexokinase_BS"/>
</dbReference>
<dbReference type="PANTHER" id="PTHR19443:SF16">
    <property type="entry name" value="HEXOKINASE TYPE 1-RELATED"/>
    <property type="match status" value="1"/>
</dbReference>
<evidence type="ECO:0000256" key="4">
    <source>
        <dbReference type="ARBA" id="ARBA00022679"/>
    </source>
</evidence>
<organism evidence="16 17">
    <name type="scientific">Tegillarca granosa</name>
    <name type="common">Malaysian cockle</name>
    <name type="synonym">Anadara granosa</name>
    <dbReference type="NCBI Taxonomy" id="220873"/>
    <lineage>
        <taxon>Eukaryota</taxon>
        <taxon>Metazoa</taxon>
        <taxon>Spiralia</taxon>
        <taxon>Lophotrochozoa</taxon>
        <taxon>Mollusca</taxon>
        <taxon>Bivalvia</taxon>
        <taxon>Autobranchia</taxon>
        <taxon>Pteriomorphia</taxon>
        <taxon>Arcoida</taxon>
        <taxon>Arcoidea</taxon>
        <taxon>Arcidae</taxon>
        <taxon>Tegillarca</taxon>
    </lineage>
</organism>
<comment type="catalytic activity">
    <reaction evidence="11">
        <text>D-glucose + ATP = D-glucose 6-phosphate + ADP + H(+)</text>
        <dbReference type="Rhea" id="RHEA:17825"/>
        <dbReference type="ChEBI" id="CHEBI:4167"/>
        <dbReference type="ChEBI" id="CHEBI:15378"/>
        <dbReference type="ChEBI" id="CHEBI:30616"/>
        <dbReference type="ChEBI" id="CHEBI:61548"/>
        <dbReference type="ChEBI" id="CHEBI:456216"/>
        <dbReference type="EC" id="2.7.1.1"/>
    </reaction>
    <physiologicalReaction direction="left-to-right" evidence="11">
        <dbReference type="Rhea" id="RHEA:17826"/>
    </physiologicalReaction>
</comment>
<dbReference type="Pfam" id="PF00349">
    <property type="entry name" value="Hexokinase_1"/>
    <property type="match status" value="1"/>
</dbReference>
<evidence type="ECO:0000256" key="6">
    <source>
        <dbReference type="ARBA" id="ARBA00022777"/>
    </source>
</evidence>
<comment type="similarity">
    <text evidence="3 12">Belongs to the hexokinase family.</text>
</comment>
<dbReference type="SUPFAM" id="SSF53067">
    <property type="entry name" value="Actin-like ATPase domain"/>
    <property type="match status" value="2"/>
</dbReference>
<evidence type="ECO:0000256" key="8">
    <source>
        <dbReference type="ARBA" id="ARBA00023152"/>
    </source>
</evidence>
<comment type="catalytic activity">
    <reaction evidence="10">
        <text>D-fructose + ATP = D-fructose 6-phosphate + ADP + H(+)</text>
        <dbReference type="Rhea" id="RHEA:16125"/>
        <dbReference type="ChEBI" id="CHEBI:15378"/>
        <dbReference type="ChEBI" id="CHEBI:30616"/>
        <dbReference type="ChEBI" id="CHEBI:37721"/>
        <dbReference type="ChEBI" id="CHEBI:61527"/>
        <dbReference type="ChEBI" id="CHEBI:456216"/>
        <dbReference type="EC" id="2.7.1.1"/>
    </reaction>
    <physiologicalReaction direction="left-to-right" evidence="10">
        <dbReference type="Rhea" id="RHEA:16126"/>
    </physiologicalReaction>
</comment>
<feature type="domain" description="Hexokinase C-terminal" evidence="15">
    <location>
        <begin position="462"/>
        <end position="544"/>
    </location>
</feature>
<evidence type="ECO:0000256" key="9">
    <source>
        <dbReference type="ARBA" id="ARBA00044613"/>
    </source>
</evidence>
<feature type="domain" description="Hexokinase C-terminal" evidence="15">
    <location>
        <begin position="391"/>
        <end position="461"/>
    </location>
</feature>
<evidence type="ECO:0000256" key="12">
    <source>
        <dbReference type="RuleBase" id="RU362007"/>
    </source>
</evidence>
<dbReference type="Pfam" id="PF03727">
    <property type="entry name" value="Hexokinase_2"/>
    <property type="match status" value="2"/>
</dbReference>
<keyword evidence="7 12" id="KW-0067">ATP-binding</keyword>
<dbReference type="Gene3D" id="3.30.420.40">
    <property type="match status" value="1"/>
</dbReference>
<dbReference type="PRINTS" id="PR00475">
    <property type="entry name" value="HEXOKINASE"/>
</dbReference>
<evidence type="ECO:0000256" key="5">
    <source>
        <dbReference type="ARBA" id="ARBA00022741"/>
    </source>
</evidence>
<dbReference type="Gene3D" id="3.40.367.20">
    <property type="match status" value="2"/>
</dbReference>
<evidence type="ECO:0000259" key="14">
    <source>
        <dbReference type="Pfam" id="PF00349"/>
    </source>
</evidence>
<evidence type="ECO:0000259" key="15">
    <source>
        <dbReference type="Pfam" id="PF03727"/>
    </source>
</evidence>
<evidence type="ECO:0000256" key="11">
    <source>
        <dbReference type="ARBA" id="ARBA00048160"/>
    </source>
</evidence>
<feature type="compositionally biased region" description="Polar residues" evidence="13">
    <location>
        <begin position="154"/>
        <end position="165"/>
    </location>
</feature>
<comment type="pathway">
    <text evidence="2">Carbohydrate metabolism; hexose metabolism.</text>
</comment>
<dbReference type="InterPro" id="IPR043129">
    <property type="entry name" value="ATPase_NBD"/>
</dbReference>
<keyword evidence="4 12" id="KW-0808">Transferase</keyword>
<name>A0ABQ9FK27_TEGGR</name>
<dbReference type="PROSITE" id="PS00378">
    <property type="entry name" value="HEXOKINASE_1"/>
    <property type="match status" value="1"/>
</dbReference>
<keyword evidence="5 12" id="KW-0547">Nucleotide-binding</keyword>
<evidence type="ECO:0000256" key="13">
    <source>
        <dbReference type="SAM" id="MobiDB-lite"/>
    </source>
</evidence>
<evidence type="ECO:0000256" key="3">
    <source>
        <dbReference type="ARBA" id="ARBA00009225"/>
    </source>
</evidence>
<keyword evidence="6 12" id="KW-0418">Kinase</keyword>
<dbReference type="InterPro" id="IPR022672">
    <property type="entry name" value="Hexokinase_N"/>
</dbReference>
<sequence length="586" mass="66222">MTFVCKYSMNMSSKSRHGKPACKRDFYKKPVDKSSTNTRSFKKEGHSFSFSIYSFEKSNKKSYKMAAQVNFENAMEGMEAELEKGLMEDGMKKDELARVATLLMRREFQHILGALVNMMPGYEEMLVFSKSSKRFCVVCCYIMSHELTRTDFMNGNTDSASNSARRTAGEKEGKQTDVKEYRRKKNRKKVENVVKPFILKNEDYEKIVEIMLDNFNKGLGKDTNATARVKMFPTYVRAVPDGTEEGDYLALDLGGTNFRVLLISLRGQEVKMESKIYLIPQHVMLGTGTNLFDHIAECIFKFMKDHELLDKKLPLGFTFSFPCRQAGLNKAILTTWTKGFKCEGVEGEDIVRLLHEAIQRRGDMDVECLAVINDTVGALMSCAHSDRDCAIGLILGTGTNACYIEKLENVGLWDGDNDEPRQVMINTEWGAFGDDGALDFIITDYDKHVDKHSINPGKQILVFGGKGSEELSTRGRFYTKYISEIESDVDDHFKNTKQVFEELNLEKYTDEDCRIIQYVCSLVSTRAAYLASAGIACILNKIDRPEFKLMLSHDGSGKGAAIVTAVAHRMNNEKLTKGTTEEYTSE</sequence>
<keyword evidence="17" id="KW-1185">Reference proteome</keyword>
<dbReference type="Proteomes" id="UP001217089">
    <property type="component" value="Unassembled WGS sequence"/>
</dbReference>
<dbReference type="EMBL" id="JARBDR010000246">
    <property type="protein sequence ID" value="KAJ8317630.1"/>
    <property type="molecule type" value="Genomic_DNA"/>
</dbReference>
<protein>
    <recommendedName>
        <fullName evidence="12">Phosphotransferase</fullName>
        <ecNumber evidence="12">2.7.1.-</ecNumber>
    </recommendedName>
</protein>
<evidence type="ECO:0000256" key="1">
    <source>
        <dbReference type="ARBA" id="ARBA00004888"/>
    </source>
</evidence>